<name>A0A5B9DD37_9ARCH</name>
<dbReference type="Proteomes" id="UP000321408">
    <property type="component" value="Chromosome"/>
</dbReference>
<dbReference type="AlphaFoldDB" id="A0A5B9DD37"/>
<gene>
    <name evidence="1" type="ORF">DSAG12_02510</name>
</gene>
<keyword evidence="2" id="KW-1185">Reference proteome</keyword>
<dbReference type="KEGG" id="psyt:DSAG12_02510"/>
<protein>
    <recommendedName>
        <fullName evidence="3">ArnR1-like winged helix-turn-helix domain-containing protein</fullName>
    </recommendedName>
</protein>
<evidence type="ECO:0000313" key="2">
    <source>
        <dbReference type="Proteomes" id="UP000321408"/>
    </source>
</evidence>
<dbReference type="EMBL" id="CP042905">
    <property type="protein sequence ID" value="QEE16680.2"/>
    <property type="molecule type" value="Genomic_DNA"/>
</dbReference>
<evidence type="ECO:0000313" key="1">
    <source>
        <dbReference type="EMBL" id="QEE16680.2"/>
    </source>
</evidence>
<sequence length="95" mass="11412">MMKNTNFFQLFRKRGFSETIEILQDFPNYEAIQSKFFEKLVESNSYPNTFFRVKGSLLKHNIIAYKLNNNNEKVIFLTEKGLDVWNRIQEIEKIL</sequence>
<evidence type="ECO:0008006" key="3">
    <source>
        <dbReference type="Google" id="ProtNLM"/>
    </source>
</evidence>
<reference evidence="1 2" key="1">
    <citation type="journal article" date="2020" name="Nature">
        <title>Isolation of an archaeon at the prokaryote-eukaryote interface.</title>
        <authorList>
            <person name="Imachi H."/>
            <person name="Nobu M.K."/>
            <person name="Nakahara N."/>
            <person name="Morono Y."/>
            <person name="Ogawara M."/>
            <person name="Takaki Y."/>
            <person name="Takano Y."/>
            <person name="Uematsu K."/>
            <person name="Ikuta T."/>
            <person name="Ito M."/>
            <person name="Matsui Y."/>
            <person name="Miyazaki M."/>
            <person name="Murata K."/>
            <person name="Saito Y."/>
            <person name="Sakai S."/>
            <person name="Song C."/>
            <person name="Tasumi E."/>
            <person name="Yamanaka Y."/>
            <person name="Yamaguchi T."/>
            <person name="Kamagata Y."/>
            <person name="Tamaki H."/>
            <person name="Takai K."/>
        </authorList>
    </citation>
    <scope>NUCLEOTIDE SEQUENCE [LARGE SCALE GENOMIC DNA]</scope>
    <source>
        <strain evidence="1 2">MK-D1</strain>
    </source>
</reference>
<accession>A0A5B9DD37</accession>
<proteinExistence type="predicted"/>
<organism evidence="1 2">
    <name type="scientific">Promethearchaeum syntrophicum</name>
    <dbReference type="NCBI Taxonomy" id="2594042"/>
    <lineage>
        <taxon>Archaea</taxon>
        <taxon>Promethearchaeati</taxon>
        <taxon>Promethearchaeota</taxon>
        <taxon>Promethearchaeia</taxon>
        <taxon>Promethearchaeales</taxon>
        <taxon>Promethearchaeaceae</taxon>
        <taxon>Promethearchaeum</taxon>
    </lineage>
</organism>
<reference evidence="1 2" key="2">
    <citation type="journal article" date="2024" name="Int. J. Syst. Evol. Microbiol.">
        <title>Promethearchaeum syntrophicum gen. nov., sp. nov., an anaerobic, obligately syntrophic archaeon, the first isolate of the lineage 'Asgard' archaea, and proposal of the new archaeal phylum Promethearchaeota phyl. nov. and kingdom Promethearchaeati regn. nov.</title>
        <authorList>
            <person name="Imachi H."/>
            <person name="Nobu M.K."/>
            <person name="Kato S."/>
            <person name="Takaki Y."/>
            <person name="Miyazaki M."/>
            <person name="Miyata M."/>
            <person name="Ogawara M."/>
            <person name="Saito Y."/>
            <person name="Sakai S."/>
            <person name="Tahara Y.O."/>
            <person name="Takano Y."/>
            <person name="Tasumi E."/>
            <person name="Uematsu K."/>
            <person name="Yoshimura T."/>
            <person name="Itoh T."/>
            <person name="Ohkuma M."/>
            <person name="Takai K."/>
        </authorList>
    </citation>
    <scope>NUCLEOTIDE SEQUENCE [LARGE SCALE GENOMIC DNA]</scope>
    <source>
        <strain evidence="1 2">MK-D1</strain>
    </source>
</reference>